<dbReference type="OrthoDB" id="4131217at2759"/>
<dbReference type="CDD" id="cd03457">
    <property type="entry name" value="intradiol_dioxygenase_like"/>
    <property type="match status" value="1"/>
</dbReference>
<dbReference type="PANTHER" id="PTHR34315">
    <property type="match status" value="1"/>
</dbReference>
<comment type="caution">
    <text evidence="4">The sequence shown here is derived from an EMBL/GenBank/DDBJ whole genome shotgun (WGS) entry which is preliminary data.</text>
</comment>
<dbReference type="Gene3D" id="2.60.130.10">
    <property type="entry name" value="Aromatic compound dioxygenase"/>
    <property type="match status" value="1"/>
</dbReference>
<organism evidence="4 5">
    <name type="scientific">Moelleriella libera RCEF 2490</name>
    <dbReference type="NCBI Taxonomy" id="1081109"/>
    <lineage>
        <taxon>Eukaryota</taxon>
        <taxon>Fungi</taxon>
        <taxon>Dikarya</taxon>
        <taxon>Ascomycota</taxon>
        <taxon>Pezizomycotina</taxon>
        <taxon>Sordariomycetes</taxon>
        <taxon>Hypocreomycetidae</taxon>
        <taxon>Hypocreales</taxon>
        <taxon>Clavicipitaceae</taxon>
        <taxon>Moelleriella</taxon>
    </lineage>
</organism>
<evidence type="ECO:0000259" key="3">
    <source>
        <dbReference type="Pfam" id="PF00775"/>
    </source>
</evidence>
<dbReference type="SUPFAM" id="SSF49482">
    <property type="entry name" value="Aromatic compound dioxygenase"/>
    <property type="match status" value="1"/>
</dbReference>
<proteinExistence type="predicted"/>
<feature type="compositionally biased region" description="Pro residues" evidence="1">
    <location>
        <begin position="350"/>
        <end position="384"/>
    </location>
</feature>
<dbReference type="InterPro" id="IPR015889">
    <property type="entry name" value="Intradiol_dOase_core"/>
</dbReference>
<sequence length="384" mass="41393">MILSTLTAALALAASGVLAHPKSAEELNAHLETLRRISAHSKRSLAQCADSPDAIALRERAIARRAAWADELRVKRGLATHLERRDRKHLDKWLPVNHDMTKAGFNLDTPMDVLFGSNASCILVPETIIGPYYVAGEFLRKDITDKEPGVATHLDFQFIDIKTCKAVPNLIIDVWHANSTGVYSGVTAEGQGGLKTNFGRGIQKTDKDGVVQYSTIFPGHYVGRTNHFHVMSTDNATVLSNGTFEGGTVSHIGQTYLDQSLIDQVEKLAPYTGNKQPVTKNAQDDFAGDEASDAYDPFMKYVYLGNGAKEGLLAWITIGLDMTANYNHNVDVASHWHPGGGTDETKKGPRPPGGGPPPGPRPPGPPRPPPGPPGGGPPRPPPKQ</sequence>
<feature type="region of interest" description="Disordered" evidence="1">
    <location>
        <begin position="335"/>
        <end position="384"/>
    </location>
</feature>
<evidence type="ECO:0000256" key="2">
    <source>
        <dbReference type="SAM" id="SignalP"/>
    </source>
</evidence>
<feature type="chain" id="PRO_5007894766" evidence="2">
    <location>
        <begin position="20"/>
        <end position="384"/>
    </location>
</feature>
<dbReference type="Pfam" id="PF00775">
    <property type="entry name" value="Dioxygenase_C"/>
    <property type="match status" value="1"/>
</dbReference>
<accession>A0A167YLV1</accession>
<keyword evidence="4" id="KW-0223">Dioxygenase</keyword>
<keyword evidence="5" id="KW-1185">Reference proteome</keyword>
<gene>
    <name evidence="4" type="ORF">AAL_06745</name>
</gene>
<dbReference type="STRING" id="1081109.A0A167YLV1"/>
<dbReference type="GO" id="GO:0008199">
    <property type="term" value="F:ferric iron binding"/>
    <property type="evidence" value="ECO:0007669"/>
    <property type="project" value="InterPro"/>
</dbReference>
<protein>
    <submittedName>
        <fullName evidence="4">Intradiol ring-cleavage dioxygenase, core</fullName>
    </submittedName>
</protein>
<reference evidence="4 5" key="1">
    <citation type="journal article" date="2016" name="Genome Biol. Evol.">
        <title>Divergent and convergent evolution of fungal pathogenicity.</title>
        <authorList>
            <person name="Shang Y."/>
            <person name="Xiao G."/>
            <person name="Zheng P."/>
            <person name="Cen K."/>
            <person name="Zhan S."/>
            <person name="Wang C."/>
        </authorList>
    </citation>
    <scope>NUCLEOTIDE SEQUENCE [LARGE SCALE GENOMIC DNA]</scope>
    <source>
        <strain evidence="4 5">RCEF 2490</strain>
    </source>
</reference>
<dbReference type="Proteomes" id="UP000078544">
    <property type="component" value="Unassembled WGS sequence"/>
</dbReference>
<feature type="signal peptide" evidence="2">
    <location>
        <begin position="1"/>
        <end position="19"/>
    </location>
</feature>
<feature type="domain" description="Intradiol ring-cleavage dioxygenases" evidence="3">
    <location>
        <begin position="130"/>
        <end position="225"/>
    </location>
</feature>
<keyword evidence="4" id="KW-0560">Oxidoreductase</keyword>
<name>A0A167YLV1_9HYPO</name>
<evidence type="ECO:0000313" key="5">
    <source>
        <dbReference type="Proteomes" id="UP000078544"/>
    </source>
</evidence>
<dbReference type="PANTHER" id="PTHR34315:SF1">
    <property type="entry name" value="INTRADIOL RING-CLEAVAGE DIOXYGENASES DOMAIN-CONTAINING PROTEIN-RELATED"/>
    <property type="match status" value="1"/>
</dbReference>
<dbReference type="AlphaFoldDB" id="A0A167YLV1"/>
<dbReference type="EMBL" id="AZGY01000018">
    <property type="protein sequence ID" value="KZZ91509.1"/>
    <property type="molecule type" value="Genomic_DNA"/>
</dbReference>
<evidence type="ECO:0000256" key="1">
    <source>
        <dbReference type="SAM" id="MobiDB-lite"/>
    </source>
</evidence>
<keyword evidence="2" id="KW-0732">Signal</keyword>
<dbReference type="GO" id="GO:0016702">
    <property type="term" value="F:oxidoreductase activity, acting on single donors with incorporation of molecular oxygen, incorporation of two atoms of oxygen"/>
    <property type="evidence" value="ECO:0007669"/>
    <property type="project" value="InterPro"/>
</dbReference>
<evidence type="ECO:0000313" key="4">
    <source>
        <dbReference type="EMBL" id="KZZ91509.1"/>
    </source>
</evidence>
<dbReference type="InterPro" id="IPR000627">
    <property type="entry name" value="Intradiol_dOase_C"/>
</dbReference>